<dbReference type="Gene3D" id="3.40.630.40">
    <property type="entry name" value="Zn-dependent exopeptidases"/>
    <property type="match status" value="1"/>
</dbReference>
<comment type="caution">
    <text evidence="6">The sequence shown here is derived from an EMBL/GenBank/DDBJ whole genome shotgun (WGS) entry which is preliminary data.</text>
</comment>
<dbReference type="SUPFAM" id="SSF53187">
    <property type="entry name" value="Zn-dependent exopeptidases"/>
    <property type="match status" value="1"/>
</dbReference>
<dbReference type="Pfam" id="PF01520">
    <property type="entry name" value="Amidase_3"/>
    <property type="match status" value="1"/>
</dbReference>
<evidence type="ECO:0000313" key="6">
    <source>
        <dbReference type="EMBL" id="GEO81645.1"/>
    </source>
</evidence>
<dbReference type="InterPro" id="IPR002508">
    <property type="entry name" value="MurNAc-LAA_cat"/>
</dbReference>
<reference evidence="6 7" key="1">
    <citation type="submission" date="2019-07" db="EMBL/GenBank/DDBJ databases">
        <title>Whole genome shotgun sequence of Rhodospirillum oryzae NBRC 107573.</title>
        <authorList>
            <person name="Hosoyama A."/>
            <person name="Uohara A."/>
            <person name="Ohji S."/>
            <person name="Ichikawa N."/>
        </authorList>
    </citation>
    <scope>NUCLEOTIDE SEQUENCE [LARGE SCALE GENOMIC DNA]</scope>
    <source>
        <strain evidence="6 7">NBRC 107573</strain>
    </source>
</reference>
<comment type="catalytic activity">
    <reaction evidence="1">
        <text>Hydrolyzes the link between N-acetylmuramoyl residues and L-amino acid residues in certain cell-wall glycopeptides.</text>
        <dbReference type="EC" id="3.5.1.28"/>
    </reaction>
</comment>
<evidence type="ECO:0000259" key="5">
    <source>
        <dbReference type="SMART" id="SM00646"/>
    </source>
</evidence>
<keyword evidence="7" id="KW-1185">Reference proteome</keyword>
<feature type="domain" description="MurNAc-LAA" evidence="5">
    <location>
        <begin position="104"/>
        <end position="255"/>
    </location>
</feature>
<evidence type="ECO:0000256" key="1">
    <source>
        <dbReference type="ARBA" id="ARBA00001561"/>
    </source>
</evidence>
<dbReference type="EC" id="3.5.1.28" evidence="2"/>
<accession>A0A512H865</accession>
<evidence type="ECO:0000256" key="2">
    <source>
        <dbReference type="ARBA" id="ARBA00011901"/>
    </source>
</evidence>
<evidence type="ECO:0000256" key="4">
    <source>
        <dbReference type="SAM" id="MobiDB-lite"/>
    </source>
</evidence>
<sequence>MQGRLRRPRAPGGLALLLGILVGGGGAGGAAPAALACDPSTVVLGLDIGHTLARPGATSARGRPEFGFNQALGQTIAAAVRRDGAFRVVVINADGTMAGLTQRPAAARAAGATVFLSVHHDSVQPRYLQTWRGETGTGPVIPYSDRFSGFSVFVSAANPQPRESERWGRAVGRALVAAGLAPTLHHAEPIEGENRPLLDPALGLYRFDGLAVLRAATMPAALLEAGLIVNRADERVLASPAGQDRIARAVVGALHAYCAGLPASPEPPGLSSSEAPASARPVPMAPAPGRESGPAIEGKGSRESGEAMPPPGESWTPTFFPPSSTPQAPWPR</sequence>
<evidence type="ECO:0000313" key="7">
    <source>
        <dbReference type="Proteomes" id="UP000321567"/>
    </source>
</evidence>
<name>A0A512H865_9PROT</name>
<dbReference type="PANTHER" id="PTHR30404">
    <property type="entry name" value="N-ACETYLMURAMOYL-L-ALANINE AMIDASE"/>
    <property type="match status" value="1"/>
</dbReference>
<dbReference type="Proteomes" id="UP000321567">
    <property type="component" value="Unassembled WGS sequence"/>
</dbReference>
<feature type="region of interest" description="Disordered" evidence="4">
    <location>
        <begin position="265"/>
        <end position="332"/>
    </location>
</feature>
<organism evidence="6 7">
    <name type="scientific">Pararhodospirillum oryzae</name>
    <dbReference type="NCBI Taxonomy" id="478448"/>
    <lineage>
        <taxon>Bacteria</taxon>
        <taxon>Pseudomonadati</taxon>
        <taxon>Pseudomonadota</taxon>
        <taxon>Alphaproteobacteria</taxon>
        <taxon>Rhodospirillales</taxon>
        <taxon>Rhodospirillaceae</taxon>
        <taxon>Pararhodospirillum</taxon>
    </lineage>
</organism>
<keyword evidence="3" id="KW-0378">Hydrolase</keyword>
<evidence type="ECO:0000256" key="3">
    <source>
        <dbReference type="ARBA" id="ARBA00022801"/>
    </source>
</evidence>
<dbReference type="GO" id="GO:0030288">
    <property type="term" value="C:outer membrane-bounded periplasmic space"/>
    <property type="evidence" value="ECO:0007669"/>
    <property type="project" value="TreeGrafter"/>
</dbReference>
<dbReference type="EMBL" id="BJZO01000043">
    <property type="protein sequence ID" value="GEO81645.1"/>
    <property type="molecule type" value="Genomic_DNA"/>
</dbReference>
<protein>
    <recommendedName>
        <fullName evidence="2">N-acetylmuramoyl-L-alanine amidase</fullName>
        <ecNumber evidence="2">3.5.1.28</ecNumber>
    </recommendedName>
</protein>
<dbReference type="CDD" id="cd02696">
    <property type="entry name" value="MurNAc-LAA"/>
    <property type="match status" value="1"/>
</dbReference>
<dbReference type="SMART" id="SM00646">
    <property type="entry name" value="Ami_3"/>
    <property type="match status" value="1"/>
</dbReference>
<dbReference type="AlphaFoldDB" id="A0A512H865"/>
<proteinExistence type="predicted"/>
<dbReference type="InterPro" id="IPR050695">
    <property type="entry name" value="N-acetylmuramoyl_amidase_3"/>
</dbReference>
<feature type="compositionally biased region" description="Pro residues" evidence="4">
    <location>
        <begin position="319"/>
        <end position="332"/>
    </location>
</feature>
<gene>
    <name evidence="6" type="ORF">ROR02_17760</name>
</gene>
<dbReference type="GO" id="GO:0009253">
    <property type="term" value="P:peptidoglycan catabolic process"/>
    <property type="evidence" value="ECO:0007669"/>
    <property type="project" value="InterPro"/>
</dbReference>
<dbReference type="PANTHER" id="PTHR30404:SF0">
    <property type="entry name" value="N-ACETYLMURAMOYL-L-ALANINE AMIDASE AMIC"/>
    <property type="match status" value="1"/>
</dbReference>
<dbReference type="GO" id="GO:0008745">
    <property type="term" value="F:N-acetylmuramoyl-L-alanine amidase activity"/>
    <property type="evidence" value="ECO:0007669"/>
    <property type="project" value="UniProtKB-EC"/>
</dbReference>